<gene>
    <name evidence="1" type="ORF">BN9_013590</name>
</gene>
<organism evidence="1 2">
    <name type="scientific">Albugo candida</name>
    <dbReference type="NCBI Taxonomy" id="65357"/>
    <lineage>
        <taxon>Eukaryota</taxon>
        <taxon>Sar</taxon>
        <taxon>Stramenopiles</taxon>
        <taxon>Oomycota</taxon>
        <taxon>Peronosporomycetes</taxon>
        <taxon>Albuginales</taxon>
        <taxon>Albuginaceae</taxon>
        <taxon>Albugo</taxon>
    </lineage>
</organism>
<name>A0A024G1P2_9STRA</name>
<sequence>MLLAALTQIALKAPNSYISPLCEKSGDDFSCMKTINRERIDSPLHSEGEVQFMLYKKRIKIVVVFALKAVREPPMKRNPHRNVEAYQSLQKSEKTITEPDSQKILSENEFTDPKMKWIILATRKQNTERERLHTAKRQEFSMTILAEQYGHCEVNGLQEGSEQGEQNRGHGVLYQMENYSQINSELNAFLEKKQLGLKYHVEEEDNFDEGHASTGEETEYCEPEYLESHRIIASKKNSSCTS</sequence>
<proteinExistence type="predicted"/>
<dbReference type="Proteomes" id="UP000053237">
    <property type="component" value="Unassembled WGS sequence"/>
</dbReference>
<dbReference type="AlphaFoldDB" id="A0A024G1P2"/>
<accession>A0A024G1P2</accession>
<evidence type="ECO:0000313" key="1">
    <source>
        <dbReference type="EMBL" id="CCI40575.1"/>
    </source>
</evidence>
<keyword evidence="2" id="KW-1185">Reference proteome</keyword>
<protein>
    <submittedName>
        <fullName evidence="1">Uncharacterized protein</fullName>
    </submittedName>
</protein>
<dbReference type="EMBL" id="CAIX01000010">
    <property type="protein sequence ID" value="CCI40575.1"/>
    <property type="molecule type" value="Genomic_DNA"/>
</dbReference>
<reference evidence="1 2" key="1">
    <citation type="submission" date="2012-05" db="EMBL/GenBank/DDBJ databases">
        <title>Recombination and specialization in a pathogen metapopulation.</title>
        <authorList>
            <person name="Gardiner A."/>
            <person name="Kemen E."/>
            <person name="Schultz-Larsen T."/>
            <person name="MacLean D."/>
            <person name="Van Oosterhout C."/>
            <person name="Jones J.D.G."/>
        </authorList>
    </citation>
    <scope>NUCLEOTIDE SEQUENCE [LARGE SCALE GENOMIC DNA]</scope>
    <source>
        <strain evidence="1 2">Ac Nc2</strain>
    </source>
</reference>
<dbReference type="InParanoid" id="A0A024G1P2"/>
<comment type="caution">
    <text evidence="1">The sequence shown here is derived from an EMBL/GenBank/DDBJ whole genome shotgun (WGS) entry which is preliminary data.</text>
</comment>
<evidence type="ECO:0000313" key="2">
    <source>
        <dbReference type="Proteomes" id="UP000053237"/>
    </source>
</evidence>